<dbReference type="WBParaSite" id="RSKR_0000202300.1">
    <property type="protein sequence ID" value="RSKR_0000202300.1"/>
    <property type="gene ID" value="RSKR_0000202300"/>
</dbReference>
<sequence>MEDPIKVQNANLTVIDREDYPFEEAILQNPNEIGRWFKYLTFKSKKAKGRSMLMLYERAVNQFPWSYKLWAQYLAFRKSYLLNKCPTHEAWTNMISIYERCVSYLTKMPKIWVDYCEYMSCTGMLTQGRLVFDRALRALPVTQHRLIWPLYVKFVVQYDIPETAIRVYRRYLKVYPDSLEDFIEYLEQADRLDDAALQLSDLINKTDTVSFKGKTKFELWNQLCRLLANNGTKIHSLDAEAIFRQGFVKYSDQVSILWVSLAKYYLKMGNIEKARDIFEEGLNSVRTVRDFSQIFDGYAKVLENQCARKMESIIKCKPSQQADMQVELELVVSRFESLMGRRDLMLNSVLLRQNPNNAAEWLKRTHLHGNNPKKIVETFEKAVSTVHPNYQIGKLSDIWVAFAKYYIDKQDFKSAIEIFERGLKPAYVKVDDCVAVWCNYIEFELKYFGYERALKLLKRATFTRYASVNYFDDKVTVQDRVFLSLKLWSLYADVEETFGTLETTRKVYDKMMDLKIVNPQVVINYALFLEENNYHEHAFTVYEKGVSLFKWPNVYDIWCIYLTKFLRRYSDKKIERMRDLFEQCIEGITPKYAKNIFVLYAKFEENYGSPRRAMTIYNRAAMIVEKDDQSVIFNIYIKKAMDLFGITHARPVFEQAIEQLPENDSRDISMKYAQLERSLGEIDRARAIYAHCSEVCDPNVYGQFWETWKDFEMKHGNEDTVKVMFRIKRSVQAKFNSNAGYKFGQLLATANIEGNAEDAETMAQIEAQARALVADEVLNQPKTLMSSNDKIMFVRGESNQVQAKTTENPDEIDIEDDEDSNEEEDMEIVEKPVPQAVFGSLSKQ</sequence>
<reference evidence="2" key="1">
    <citation type="submission" date="2016-11" db="UniProtKB">
        <authorList>
            <consortium name="WormBaseParasite"/>
        </authorList>
    </citation>
    <scope>IDENTIFICATION</scope>
    <source>
        <strain evidence="2">KR3021</strain>
    </source>
</reference>
<name>A0AC35TLN3_9BILA</name>
<protein>
    <submittedName>
        <fullName evidence="2">Suf domain-containing protein</fullName>
    </submittedName>
</protein>
<evidence type="ECO:0000313" key="2">
    <source>
        <dbReference type="WBParaSite" id="RSKR_0000202300.1"/>
    </source>
</evidence>
<dbReference type="Proteomes" id="UP000095286">
    <property type="component" value="Unplaced"/>
</dbReference>
<evidence type="ECO:0000313" key="1">
    <source>
        <dbReference type="Proteomes" id="UP000095286"/>
    </source>
</evidence>
<proteinExistence type="predicted"/>
<organism evidence="1 2">
    <name type="scientific">Rhabditophanes sp. KR3021</name>
    <dbReference type="NCBI Taxonomy" id="114890"/>
    <lineage>
        <taxon>Eukaryota</taxon>
        <taxon>Metazoa</taxon>
        <taxon>Ecdysozoa</taxon>
        <taxon>Nematoda</taxon>
        <taxon>Chromadorea</taxon>
        <taxon>Rhabditida</taxon>
        <taxon>Tylenchina</taxon>
        <taxon>Panagrolaimomorpha</taxon>
        <taxon>Strongyloidoidea</taxon>
        <taxon>Alloionematidae</taxon>
        <taxon>Rhabditophanes</taxon>
    </lineage>
</organism>
<accession>A0AC35TLN3</accession>